<dbReference type="Pfam" id="PF00017">
    <property type="entry name" value="SH2"/>
    <property type="match status" value="1"/>
</dbReference>
<evidence type="ECO:0000256" key="3">
    <source>
        <dbReference type="SAM" id="MobiDB-lite"/>
    </source>
</evidence>
<dbReference type="EMBL" id="CAAALY010064660">
    <property type="protein sequence ID" value="VEL23897.1"/>
    <property type="molecule type" value="Genomic_DNA"/>
</dbReference>
<evidence type="ECO:0000313" key="6">
    <source>
        <dbReference type="Proteomes" id="UP000784294"/>
    </source>
</evidence>
<dbReference type="PROSITE" id="PS50001">
    <property type="entry name" value="SH2"/>
    <property type="match status" value="1"/>
</dbReference>
<keyword evidence="1 2" id="KW-0727">SH2 domain</keyword>
<organism evidence="5 6">
    <name type="scientific">Protopolystoma xenopodis</name>
    <dbReference type="NCBI Taxonomy" id="117903"/>
    <lineage>
        <taxon>Eukaryota</taxon>
        <taxon>Metazoa</taxon>
        <taxon>Spiralia</taxon>
        <taxon>Lophotrochozoa</taxon>
        <taxon>Platyhelminthes</taxon>
        <taxon>Monogenea</taxon>
        <taxon>Polyopisthocotylea</taxon>
        <taxon>Polystomatidea</taxon>
        <taxon>Polystomatidae</taxon>
        <taxon>Protopolystoma</taxon>
    </lineage>
</organism>
<dbReference type="Gene3D" id="3.30.505.10">
    <property type="entry name" value="SH2 domain"/>
    <property type="match status" value="1"/>
</dbReference>
<dbReference type="InterPro" id="IPR036860">
    <property type="entry name" value="SH2_dom_sf"/>
</dbReference>
<evidence type="ECO:0000313" key="5">
    <source>
        <dbReference type="EMBL" id="VEL23897.1"/>
    </source>
</evidence>
<sequence>MSTSSTLGLLGRPSGVTADLPTVLSSLNHHPSDGHCNEAISTFEFTSIADKQSGESDSNKPLAGHTVSTASATGPITPERVAYFHGHITRDQAEELLLAHGATEGSFLLRESVADNYAVSICHAGRVHHYNVERQKDGTYQIPTGKQFHPSFFPLRPQSHSPHIIIRLDWFEGPKRLNYALNFFRYFSWRNYLCASL</sequence>
<dbReference type="SUPFAM" id="SSF55550">
    <property type="entry name" value="SH2 domain"/>
    <property type="match status" value="1"/>
</dbReference>
<dbReference type="PRINTS" id="PR00401">
    <property type="entry name" value="SH2DOMAIN"/>
</dbReference>
<proteinExistence type="predicted"/>
<dbReference type="PANTHER" id="PTHR19969:SF5">
    <property type="entry name" value="CRK-LIKE PROTEIN"/>
    <property type="match status" value="1"/>
</dbReference>
<feature type="region of interest" description="Disordered" evidence="3">
    <location>
        <begin position="51"/>
        <end position="73"/>
    </location>
</feature>
<dbReference type="PANTHER" id="PTHR19969">
    <property type="entry name" value="SH2-SH3 ADAPTOR PROTEIN-RELATED"/>
    <property type="match status" value="1"/>
</dbReference>
<comment type="caution">
    <text evidence="5">The sequence shown here is derived from an EMBL/GenBank/DDBJ whole genome shotgun (WGS) entry which is preliminary data.</text>
</comment>
<dbReference type="Proteomes" id="UP000784294">
    <property type="component" value="Unassembled WGS sequence"/>
</dbReference>
<dbReference type="GO" id="GO:0035591">
    <property type="term" value="F:signaling adaptor activity"/>
    <property type="evidence" value="ECO:0007669"/>
    <property type="project" value="TreeGrafter"/>
</dbReference>
<accession>A0A3S5AHC2</accession>
<gene>
    <name evidence="5" type="ORF">PXEA_LOCUS17337</name>
</gene>
<dbReference type="OrthoDB" id="535945at2759"/>
<dbReference type="GO" id="GO:0030971">
    <property type="term" value="F:receptor tyrosine kinase binding"/>
    <property type="evidence" value="ECO:0007669"/>
    <property type="project" value="TreeGrafter"/>
</dbReference>
<dbReference type="GO" id="GO:0016477">
    <property type="term" value="P:cell migration"/>
    <property type="evidence" value="ECO:0007669"/>
    <property type="project" value="TreeGrafter"/>
</dbReference>
<protein>
    <recommendedName>
        <fullName evidence="4">SH2 domain-containing protein</fullName>
    </recommendedName>
</protein>
<dbReference type="AlphaFoldDB" id="A0A3S5AHC2"/>
<dbReference type="GO" id="GO:0005737">
    <property type="term" value="C:cytoplasm"/>
    <property type="evidence" value="ECO:0007669"/>
    <property type="project" value="TreeGrafter"/>
</dbReference>
<dbReference type="InterPro" id="IPR000980">
    <property type="entry name" value="SH2"/>
</dbReference>
<evidence type="ECO:0000256" key="1">
    <source>
        <dbReference type="ARBA" id="ARBA00022999"/>
    </source>
</evidence>
<dbReference type="GO" id="GO:0007167">
    <property type="term" value="P:enzyme-linked receptor protein signaling pathway"/>
    <property type="evidence" value="ECO:0007669"/>
    <property type="project" value="TreeGrafter"/>
</dbReference>
<feature type="domain" description="SH2" evidence="4">
    <location>
        <begin position="83"/>
        <end position="148"/>
    </location>
</feature>
<name>A0A3S5AHC2_9PLAT</name>
<evidence type="ECO:0000259" key="4">
    <source>
        <dbReference type="PROSITE" id="PS50001"/>
    </source>
</evidence>
<reference evidence="5" key="1">
    <citation type="submission" date="2018-11" db="EMBL/GenBank/DDBJ databases">
        <authorList>
            <consortium name="Pathogen Informatics"/>
        </authorList>
    </citation>
    <scope>NUCLEOTIDE SEQUENCE</scope>
</reference>
<dbReference type="InterPro" id="IPR051184">
    <property type="entry name" value="Tyrosine-phos_adapter"/>
</dbReference>
<evidence type="ECO:0000256" key="2">
    <source>
        <dbReference type="PROSITE-ProRule" id="PRU00191"/>
    </source>
</evidence>
<dbReference type="SMART" id="SM00252">
    <property type="entry name" value="SH2"/>
    <property type="match status" value="1"/>
</dbReference>
<keyword evidence="6" id="KW-1185">Reference proteome</keyword>